<dbReference type="InterPro" id="IPR002110">
    <property type="entry name" value="Ankyrin_rpt"/>
</dbReference>
<evidence type="ECO:0000256" key="3">
    <source>
        <dbReference type="SAM" id="Phobius"/>
    </source>
</evidence>
<protein>
    <recommendedName>
        <fullName evidence="4">Reverse transcriptase domain-containing protein</fullName>
    </recommendedName>
</protein>
<dbReference type="PANTHER" id="PTHR24118:SF99">
    <property type="entry name" value="POTE ANKYRIN DOMAIN FAMILY MEMBER 3C-RELATED"/>
    <property type="match status" value="1"/>
</dbReference>
<evidence type="ECO:0000259" key="4">
    <source>
        <dbReference type="Pfam" id="PF00078"/>
    </source>
</evidence>
<dbReference type="InterPro" id="IPR000477">
    <property type="entry name" value="RT_dom"/>
</dbReference>
<feature type="compositionally biased region" description="Acidic residues" evidence="2">
    <location>
        <begin position="912"/>
        <end position="926"/>
    </location>
</feature>
<comment type="caution">
    <text evidence="5">The sequence shown here is derived from an EMBL/GenBank/DDBJ whole genome shotgun (WGS) entry which is preliminary data.</text>
</comment>
<dbReference type="PROSITE" id="PS50297">
    <property type="entry name" value="ANK_REP_REGION"/>
    <property type="match status" value="1"/>
</dbReference>
<proteinExistence type="predicted"/>
<dbReference type="EMBL" id="CAUYUJ010019193">
    <property type="protein sequence ID" value="CAK0889327.1"/>
    <property type="molecule type" value="Genomic_DNA"/>
</dbReference>
<evidence type="ECO:0000313" key="5">
    <source>
        <dbReference type="EMBL" id="CAK0889327.1"/>
    </source>
</evidence>
<feature type="compositionally biased region" description="Basic residues" evidence="2">
    <location>
        <begin position="80"/>
        <end position="89"/>
    </location>
</feature>
<gene>
    <name evidence="5" type="ORF">PCOR1329_LOCUS69886</name>
</gene>
<keyword evidence="3" id="KW-0812">Transmembrane</keyword>
<feature type="repeat" description="ANK" evidence="1">
    <location>
        <begin position="728"/>
        <end position="760"/>
    </location>
</feature>
<dbReference type="PANTHER" id="PTHR24118">
    <property type="entry name" value="POTE ANKYRIN DOMAIN"/>
    <property type="match status" value="1"/>
</dbReference>
<feature type="region of interest" description="Disordered" evidence="2">
    <location>
        <begin position="121"/>
        <end position="150"/>
    </location>
</feature>
<feature type="domain" description="Reverse transcriptase" evidence="4">
    <location>
        <begin position="190"/>
        <end position="388"/>
    </location>
</feature>
<feature type="region of interest" description="Disordered" evidence="2">
    <location>
        <begin position="905"/>
        <end position="940"/>
    </location>
</feature>
<keyword evidence="3" id="KW-0472">Membrane</keyword>
<sequence length="963" mass="105097">MTDALYLAAAACGRGPPARQVPKLPEGRELVQTQRVLEARRRVTRDGVQRAIYSKDVIRICREIWTAKHERAAQGDPRARAPRRARHGPIHNQPMNAGELEDDPLGIKGLLERECGDAFRASDGGGLSGSLSTPPASRRRMSSMSRAPCDMKPMKAPGVGGVVAEVLLALGAGFFASLAAVFENRFRGGCRPIAPPTTFEKLCSVGLIKKCANKLTLRSPQYAYRRRHQAMGAIFSMRVLTEKAREWSRSTFIVDGDADVAFDRVSHRSVEETLRRRAVPRPVILAIMRELKASAVIKVGSIQTQPEPRTRGVRQGGPASAILFNLVLEDVWKEFLGECWTRGWSYEFPGEATLHEAGLLYADNFWLFAGTAESLRQMATAWRRILRRAAGASILRFGDYQMRVEDGAPARTPRAEGAPCLGSAFTFDGRSWKDTQHREAWHRRARRLRASARDLVRTWKGGGSVRFHAGLASAVDLLNGHHGSSAGDMAAGRAGRAAGGGAGGGGIDEETRFELARMSAKLFDAKTKREILQVLSTYFRDSPGSLPLWLCVQLGLGDRVLAHLGRLSNGADTAEPDVLLDDRLIIACIKREMLVGKGDWILTEVEAALRPHLESTGRDITSTKKEAATALLLMEMKCCYNFERDPDISALRALLEGAGADPNATASSLGSQVFEKCARICDSVAEESEYRFPLFTLAVNTYCSPEGAEAAIELMLKHGADLDQVDDDGDTALTVSFMKENIAVAESLIRHGADISSAADAWETYQAWEHPPHLRRLAAALRGRTEDVWTPRQRLLLGLSAADEVPEMVGHFEDCEEAARALLLARGHCGPRHPTLDALEAALRETWGEEEFDQACLRAATSSMRAEVSGALEGMWRLDCDFALQLLSAGADASARVVLPLAEEDGAAHPDDIDDEDESDQEAGDESEVRSGLFGYAVDDDVEDFVEDSDVLSSGDGARSESE</sequence>
<organism evidence="5 6">
    <name type="scientific">Prorocentrum cordatum</name>
    <dbReference type="NCBI Taxonomy" id="2364126"/>
    <lineage>
        <taxon>Eukaryota</taxon>
        <taxon>Sar</taxon>
        <taxon>Alveolata</taxon>
        <taxon>Dinophyceae</taxon>
        <taxon>Prorocentrales</taxon>
        <taxon>Prorocentraceae</taxon>
        <taxon>Prorocentrum</taxon>
    </lineage>
</organism>
<feature type="region of interest" description="Disordered" evidence="2">
    <location>
        <begin position="71"/>
        <end position="101"/>
    </location>
</feature>
<dbReference type="Gene3D" id="1.25.40.20">
    <property type="entry name" value="Ankyrin repeat-containing domain"/>
    <property type="match status" value="1"/>
</dbReference>
<dbReference type="Proteomes" id="UP001189429">
    <property type="component" value="Unassembled WGS sequence"/>
</dbReference>
<keyword evidence="6" id="KW-1185">Reference proteome</keyword>
<reference evidence="5" key="1">
    <citation type="submission" date="2023-10" db="EMBL/GenBank/DDBJ databases">
        <authorList>
            <person name="Chen Y."/>
            <person name="Shah S."/>
            <person name="Dougan E. K."/>
            <person name="Thang M."/>
            <person name="Chan C."/>
        </authorList>
    </citation>
    <scope>NUCLEOTIDE SEQUENCE [LARGE SCALE GENOMIC DNA]</scope>
</reference>
<dbReference type="PROSITE" id="PS50088">
    <property type="entry name" value="ANK_REPEAT"/>
    <property type="match status" value="1"/>
</dbReference>
<dbReference type="Pfam" id="PF00078">
    <property type="entry name" value="RVT_1"/>
    <property type="match status" value="1"/>
</dbReference>
<dbReference type="InterPro" id="IPR036770">
    <property type="entry name" value="Ankyrin_rpt-contain_sf"/>
</dbReference>
<feature type="transmembrane region" description="Helical" evidence="3">
    <location>
        <begin position="162"/>
        <end position="182"/>
    </location>
</feature>
<dbReference type="SMART" id="SM00248">
    <property type="entry name" value="ANK"/>
    <property type="match status" value="2"/>
</dbReference>
<evidence type="ECO:0000313" key="6">
    <source>
        <dbReference type="Proteomes" id="UP001189429"/>
    </source>
</evidence>
<evidence type="ECO:0000256" key="2">
    <source>
        <dbReference type="SAM" id="MobiDB-lite"/>
    </source>
</evidence>
<evidence type="ECO:0000256" key="1">
    <source>
        <dbReference type="PROSITE-ProRule" id="PRU00023"/>
    </source>
</evidence>
<name>A0ABN9WRF8_9DINO</name>
<keyword evidence="1" id="KW-0040">ANK repeat</keyword>
<accession>A0ABN9WRF8</accession>
<dbReference type="SUPFAM" id="SSF48403">
    <property type="entry name" value="Ankyrin repeat"/>
    <property type="match status" value="1"/>
</dbReference>
<keyword evidence="3" id="KW-1133">Transmembrane helix</keyword>